<dbReference type="InterPro" id="IPR029058">
    <property type="entry name" value="AB_hydrolase_fold"/>
</dbReference>
<comment type="caution">
    <text evidence="3">The sequence shown here is derived from an EMBL/GenBank/DDBJ whole genome shotgun (WGS) entry which is preliminary data.</text>
</comment>
<organism evidence="3 4">
    <name type="scientific">Adineta steineri</name>
    <dbReference type="NCBI Taxonomy" id="433720"/>
    <lineage>
        <taxon>Eukaryota</taxon>
        <taxon>Metazoa</taxon>
        <taxon>Spiralia</taxon>
        <taxon>Gnathifera</taxon>
        <taxon>Rotifera</taxon>
        <taxon>Eurotatoria</taxon>
        <taxon>Bdelloidea</taxon>
        <taxon>Adinetida</taxon>
        <taxon>Adinetidae</taxon>
        <taxon>Adineta</taxon>
    </lineage>
</organism>
<dbReference type="InterPro" id="IPR051044">
    <property type="entry name" value="MAG_DAG_Lipase"/>
</dbReference>
<accession>A0A819RMQ0</accession>
<proteinExistence type="predicted"/>
<evidence type="ECO:0000313" key="2">
    <source>
        <dbReference type="EMBL" id="CAF0723121.1"/>
    </source>
</evidence>
<dbReference type="Proteomes" id="UP000663844">
    <property type="component" value="Unassembled WGS sequence"/>
</dbReference>
<dbReference type="PANTHER" id="PTHR11614">
    <property type="entry name" value="PHOSPHOLIPASE-RELATED"/>
    <property type="match status" value="1"/>
</dbReference>
<dbReference type="Gene3D" id="3.40.50.1820">
    <property type="entry name" value="alpha/beta hydrolase"/>
    <property type="match status" value="1"/>
</dbReference>
<evidence type="ECO:0000313" key="3">
    <source>
        <dbReference type="EMBL" id="CAF4040865.1"/>
    </source>
</evidence>
<name>A0A819RMQ0_9BILA</name>
<evidence type="ECO:0000313" key="4">
    <source>
        <dbReference type="Proteomes" id="UP000663844"/>
    </source>
</evidence>
<evidence type="ECO:0000259" key="1">
    <source>
        <dbReference type="Pfam" id="PF12146"/>
    </source>
</evidence>
<dbReference type="Proteomes" id="UP000663845">
    <property type="component" value="Unassembled WGS sequence"/>
</dbReference>
<protein>
    <recommendedName>
        <fullName evidence="1">Serine aminopeptidase S33 domain-containing protein</fullName>
    </recommendedName>
</protein>
<dbReference type="EMBL" id="CAJOAZ010004039">
    <property type="protein sequence ID" value="CAF4040865.1"/>
    <property type="molecule type" value="Genomic_DNA"/>
</dbReference>
<sequence>MAEEVVVSSNGDNSDGEVFIFYSPNDKLRLNGRHWPPLRNGECRAVVLIVHGSGEHCQRYKHMAHFFNTRQIAFVGFDLRGHGQSDGERGYTPSLDALYDDIECVIDRIHTELYPDLPLVIYAHGTGSLICLSHIVLRSTKRFLCQGMIISTPSLLLKKRPTSLLFFFSRAFANLDPHFRLPVFGNSTNVYCNDNEIVQAYRNDPLVHDRWPASTLSIFMELALILEKNTVSPPYSLLIQHGEADIITPIDGIQKWVKKRVRGDVMFKVWPGHFHELHNDLGREEILSYVIAWMEEKLNI</sequence>
<gene>
    <name evidence="2" type="ORF">JYZ213_LOCUS488</name>
    <name evidence="3" type="ORF">OXD698_LOCUS31917</name>
</gene>
<dbReference type="AlphaFoldDB" id="A0A819RMQ0"/>
<dbReference type="SUPFAM" id="SSF53474">
    <property type="entry name" value="alpha/beta-Hydrolases"/>
    <property type="match status" value="1"/>
</dbReference>
<feature type="domain" description="Serine aminopeptidase S33" evidence="1">
    <location>
        <begin position="42"/>
        <end position="281"/>
    </location>
</feature>
<dbReference type="EMBL" id="CAJNOG010000002">
    <property type="protein sequence ID" value="CAF0723121.1"/>
    <property type="molecule type" value="Genomic_DNA"/>
</dbReference>
<dbReference type="Pfam" id="PF12146">
    <property type="entry name" value="Hydrolase_4"/>
    <property type="match status" value="1"/>
</dbReference>
<reference evidence="3" key="1">
    <citation type="submission" date="2021-02" db="EMBL/GenBank/DDBJ databases">
        <authorList>
            <person name="Nowell W R."/>
        </authorList>
    </citation>
    <scope>NUCLEOTIDE SEQUENCE</scope>
</reference>
<dbReference type="InterPro" id="IPR022742">
    <property type="entry name" value="Hydrolase_4"/>
</dbReference>